<evidence type="ECO:0000313" key="1">
    <source>
        <dbReference type="EMBL" id="NER11693.1"/>
    </source>
</evidence>
<name>A0A6P0UKW7_9FLAO</name>
<gene>
    <name evidence="1" type="ORF">GWK09_14270</name>
</gene>
<evidence type="ECO:0000313" key="2">
    <source>
        <dbReference type="Proteomes" id="UP000468443"/>
    </source>
</evidence>
<dbReference type="RefSeq" id="WP_163694149.1">
    <property type="nucleotide sequence ID" value="NZ_FXTW01000005.1"/>
</dbReference>
<protein>
    <submittedName>
        <fullName evidence="1">DUF1697 domain-containing protein</fullName>
    </submittedName>
</protein>
<dbReference type="Gene3D" id="3.30.70.1280">
    <property type="entry name" value="SP0830-like domains"/>
    <property type="match status" value="1"/>
</dbReference>
<dbReference type="SUPFAM" id="SSF160379">
    <property type="entry name" value="SP0830-like"/>
    <property type="match status" value="1"/>
</dbReference>
<sequence>MVAGTQLTFYVALLRGINVSGRHKVPMEQLRAELLSMGYSDVQTLLNSGNVIFRAEDIDPETLRTNIARHLNDVFGFEIPTWVLDARTFQDQFKEDPFRGLKLDEDSRCYVTFLNAEERAVPELPFTYNEGAFRIISERGKAVCSVLDISRIGTADVMGLLEKMYGKGITTRNWNTVVRILEKLKKPDS</sequence>
<proteinExistence type="predicted"/>
<dbReference type="PANTHER" id="PTHR36439">
    <property type="entry name" value="BLL4334 PROTEIN"/>
    <property type="match status" value="1"/>
</dbReference>
<dbReference type="Proteomes" id="UP000468443">
    <property type="component" value="Unassembled WGS sequence"/>
</dbReference>
<keyword evidence="2" id="KW-1185">Reference proteome</keyword>
<organism evidence="1 2">
    <name type="scientific">Muriicola jejuensis</name>
    <dbReference type="NCBI Taxonomy" id="504488"/>
    <lineage>
        <taxon>Bacteria</taxon>
        <taxon>Pseudomonadati</taxon>
        <taxon>Bacteroidota</taxon>
        <taxon>Flavobacteriia</taxon>
        <taxon>Flavobacteriales</taxon>
        <taxon>Flavobacteriaceae</taxon>
        <taxon>Muriicola</taxon>
    </lineage>
</organism>
<reference evidence="1 2" key="1">
    <citation type="submission" date="2020-01" db="EMBL/GenBank/DDBJ databases">
        <title>Muriicola jejuensis KCTC 22299.</title>
        <authorList>
            <person name="Wang G."/>
        </authorList>
    </citation>
    <scope>NUCLEOTIDE SEQUENCE [LARGE SCALE GENOMIC DNA]</scope>
    <source>
        <strain evidence="1 2">KCTC 22299</strain>
    </source>
</reference>
<dbReference type="PIRSF" id="PIRSF008502">
    <property type="entry name" value="UCP008502"/>
    <property type="match status" value="1"/>
</dbReference>
<dbReference type="PANTHER" id="PTHR36439:SF1">
    <property type="entry name" value="DUF1697 DOMAIN-CONTAINING PROTEIN"/>
    <property type="match status" value="1"/>
</dbReference>
<dbReference type="InterPro" id="IPR012545">
    <property type="entry name" value="DUF1697"/>
</dbReference>
<comment type="caution">
    <text evidence="1">The sequence shown here is derived from an EMBL/GenBank/DDBJ whole genome shotgun (WGS) entry which is preliminary data.</text>
</comment>
<dbReference type="AlphaFoldDB" id="A0A6P0UKW7"/>
<accession>A0A6P0UKW7</accession>
<dbReference type="Pfam" id="PF08002">
    <property type="entry name" value="DUF1697"/>
    <property type="match status" value="1"/>
</dbReference>
<dbReference type="EMBL" id="JAABOP010000006">
    <property type="protein sequence ID" value="NER11693.1"/>
    <property type="molecule type" value="Genomic_DNA"/>
</dbReference>